<dbReference type="AlphaFoldDB" id="A0AAJ0DDW3"/>
<dbReference type="Proteomes" id="UP001271007">
    <property type="component" value="Unassembled WGS sequence"/>
</dbReference>
<accession>A0AAJ0DDW3</accession>
<evidence type="ECO:0000313" key="3">
    <source>
        <dbReference type="Proteomes" id="UP001271007"/>
    </source>
</evidence>
<feature type="region of interest" description="Disordered" evidence="1">
    <location>
        <begin position="136"/>
        <end position="156"/>
    </location>
</feature>
<protein>
    <submittedName>
        <fullName evidence="2">Uncharacterized protein</fullName>
    </submittedName>
</protein>
<gene>
    <name evidence="2" type="ORF">LTR09_006719</name>
</gene>
<proteinExistence type="predicted"/>
<evidence type="ECO:0000256" key="1">
    <source>
        <dbReference type="SAM" id="MobiDB-lite"/>
    </source>
</evidence>
<comment type="caution">
    <text evidence="2">The sequence shown here is derived from an EMBL/GenBank/DDBJ whole genome shotgun (WGS) entry which is preliminary data.</text>
</comment>
<feature type="region of interest" description="Disordered" evidence="1">
    <location>
        <begin position="176"/>
        <end position="204"/>
    </location>
</feature>
<sequence>MSLSNNGTQCSYCRSLNRHHCYTADPQCHKHVPEPLAPVVETDSGHSSGSYELGTLTTLTATEQQQYIEASKRIQADIDARCRELAAEKEAKIVAPSNRMAESYIRSTAVPLVQNQAEYDRLARWLVDEQMGYHTADAKRGEGKSSTGLRSTDPDPAVREYADRLAKMLVAAQREEAAKQAKSTPLMMQGLDSRPTQRRTDTDSSALMMLAEVASKQKQYPSQDVRRR</sequence>
<dbReference type="EMBL" id="JAWDJX010000022">
    <property type="protein sequence ID" value="KAK3052127.1"/>
    <property type="molecule type" value="Genomic_DNA"/>
</dbReference>
<organism evidence="2 3">
    <name type="scientific">Extremus antarcticus</name>
    <dbReference type="NCBI Taxonomy" id="702011"/>
    <lineage>
        <taxon>Eukaryota</taxon>
        <taxon>Fungi</taxon>
        <taxon>Dikarya</taxon>
        <taxon>Ascomycota</taxon>
        <taxon>Pezizomycotina</taxon>
        <taxon>Dothideomycetes</taxon>
        <taxon>Dothideomycetidae</taxon>
        <taxon>Mycosphaerellales</taxon>
        <taxon>Extremaceae</taxon>
        <taxon>Extremus</taxon>
    </lineage>
</organism>
<reference evidence="2" key="1">
    <citation type="submission" date="2023-04" db="EMBL/GenBank/DDBJ databases">
        <title>Black Yeasts Isolated from many extreme environments.</title>
        <authorList>
            <person name="Coleine C."/>
            <person name="Stajich J.E."/>
            <person name="Selbmann L."/>
        </authorList>
    </citation>
    <scope>NUCLEOTIDE SEQUENCE</scope>
    <source>
        <strain evidence="2">CCFEE 5312</strain>
    </source>
</reference>
<name>A0AAJ0DDW3_9PEZI</name>
<evidence type="ECO:0000313" key="2">
    <source>
        <dbReference type="EMBL" id="KAK3052127.1"/>
    </source>
</evidence>
<keyword evidence="3" id="KW-1185">Reference proteome</keyword>